<reference evidence="2" key="1">
    <citation type="journal article" date="2015" name="Genome Biol. Evol.">
        <title>Organellar Genomes of White Spruce (Picea glauca): Assembly and Annotation.</title>
        <authorList>
            <person name="Jackman S.D."/>
            <person name="Warren R.L."/>
            <person name="Gibb E.A."/>
            <person name="Vandervalk B.P."/>
            <person name="Mohamadi H."/>
            <person name="Chu J."/>
            <person name="Raymond A."/>
            <person name="Pleasance S."/>
            <person name="Coope R."/>
            <person name="Wildung M.R."/>
            <person name="Ritland C.E."/>
            <person name="Bousquet J."/>
            <person name="Jones S.J."/>
            <person name="Bohlmann J."/>
            <person name="Birol I."/>
        </authorList>
    </citation>
    <scope>NUCLEOTIDE SEQUENCE [LARGE SCALE GENOMIC DNA]</scope>
    <source>
        <tissue evidence="2">Flushing bud</tissue>
    </source>
</reference>
<proteinExistence type="predicted"/>
<feature type="transmembrane region" description="Helical" evidence="1">
    <location>
        <begin position="12"/>
        <end position="35"/>
    </location>
</feature>
<protein>
    <submittedName>
        <fullName evidence="2">Uncharacterized protein</fullName>
    </submittedName>
</protein>
<name>A0A117NHM3_PICGL</name>
<dbReference type="AlphaFoldDB" id="A0A117NHM3"/>
<keyword evidence="1" id="KW-0472">Membrane</keyword>
<dbReference type="EMBL" id="LKAM01000005">
    <property type="protein sequence ID" value="KUM48577.1"/>
    <property type="molecule type" value="Genomic_DNA"/>
</dbReference>
<keyword evidence="1" id="KW-0812">Transmembrane</keyword>
<keyword evidence="2" id="KW-0496">Mitochondrion</keyword>
<sequence>MCRLLVNKQYHVLALNLLIDHIMCLFLPMLLVVLVQMQLLVEGKEGKAGEVRTKNNA</sequence>
<evidence type="ECO:0000256" key="1">
    <source>
        <dbReference type="SAM" id="Phobius"/>
    </source>
</evidence>
<gene>
    <name evidence="2" type="ORF">ABT39_MTgene4592</name>
</gene>
<accession>A0A117NHM3</accession>
<geneLocation type="mitochondrion" evidence="2"/>
<comment type="caution">
    <text evidence="2">The sequence shown here is derived from an EMBL/GenBank/DDBJ whole genome shotgun (WGS) entry which is preliminary data.</text>
</comment>
<keyword evidence="1" id="KW-1133">Transmembrane helix</keyword>
<organism evidence="2">
    <name type="scientific">Picea glauca</name>
    <name type="common">White spruce</name>
    <name type="synonym">Pinus glauca</name>
    <dbReference type="NCBI Taxonomy" id="3330"/>
    <lineage>
        <taxon>Eukaryota</taxon>
        <taxon>Viridiplantae</taxon>
        <taxon>Streptophyta</taxon>
        <taxon>Embryophyta</taxon>
        <taxon>Tracheophyta</taxon>
        <taxon>Spermatophyta</taxon>
        <taxon>Pinopsida</taxon>
        <taxon>Pinidae</taxon>
        <taxon>Conifers I</taxon>
        <taxon>Pinales</taxon>
        <taxon>Pinaceae</taxon>
        <taxon>Picea</taxon>
    </lineage>
</organism>
<evidence type="ECO:0000313" key="2">
    <source>
        <dbReference type="EMBL" id="KUM48577.1"/>
    </source>
</evidence>